<organism evidence="2 3">
    <name type="scientific">Corallococcus macrosporus DSM 14697</name>
    <dbReference type="NCBI Taxonomy" id="1189310"/>
    <lineage>
        <taxon>Bacteria</taxon>
        <taxon>Pseudomonadati</taxon>
        <taxon>Myxococcota</taxon>
        <taxon>Myxococcia</taxon>
        <taxon>Myxococcales</taxon>
        <taxon>Cystobacterineae</taxon>
        <taxon>Myxococcaceae</taxon>
        <taxon>Corallococcus</taxon>
    </lineage>
</organism>
<dbReference type="KEGG" id="mmas:MYMAC_006934"/>
<sequence>MSKGYLVLFMDLPNGSLGAAFPPAGKGSVDLSNNFLGRQEIGYYEAELSPGTYARLKQLHGGIDFSALPVTTELPPDTKTVSVGESSDGEDIDTRTFPLHAVPDALEPLLNEMRKAAEHMLTRPLRVLRGEGAPTSPRFPLEKPVSFEVTLRNVGTQAIETENPFVPHAPDRTNLRLLVTKDKQPGQLREGDSLWMELGMENVHPPEGQKPPEGRRLTMKPGAELRFVVRKKMLSAPGPYRAALTYFTSRGERGLETMEGQLTLDLGRFEVVQSAPNAQP</sequence>
<evidence type="ECO:0000313" key="2">
    <source>
        <dbReference type="EMBL" id="ATB51276.1"/>
    </source>
</evidence>
<gene>
    <name evidence="2" type="ORF">MYMAC_006934</name>
</gene>
<dbReference type="RefSeq" id="WP_013937112.1">
    <property type="nucleotide sequence ID" value="NZ_CP022203.1"/>
</dbReference>
<dbReference type="AlphaFoldDB" id="A0A286NVT1"/>
<proteinExistence type="predicted"/>
<reference evidence="2 3" key="1">
    <citation type="submission" date="2017-06" db="EMBL/GenBank/DDBJ databases">
        <title>Sequencing and comparative analysis of myxobacterial genomes.</title>
        <authorList>
            <person name="Rupp O."/>
            <person name="Goesmann A."/>
            <person name="Sogaard-Andersen L."/>
        </authorList>
    </citation>
    <scope>NUCLEOTIDE SEQUENCE [LARGE SCALE GENOMIC DNA]</scope>
    <source>
        <strain evidence="2 3">DSM 14697</strain>
    </source>
</reference>
<evidence type="ECO:0000313" key="3">
    <source>
        <dbReference type="Proteomes" id="UP000217343"/>
    </source>
</evidence>
<keyword evidence="3" id="KW-1185">Reference proteome</keyword>
<evidence type="ECO:0000256" key="1">
    <source>
        <dbReference type="SAM" id="MobiDB-lite"/>
    </source>
</evidence>
<accession>A0A286NVT1</accession>
<protein>
    <submittedName>
        <fullName evidence="2">Uncharacterized protein</fullName>
    </submittedName>
</protein>
<dbReference type="OrthoDB" id="9876894at2"/>
<dbReference type="EMBL" id="CP022203">
    <property type="protein sequence ID" value="ATB51276.1"/>
    <property type="molecule type" value="Genomic_DNA"/>
</dbReference>
<name>A0A286NVT1_9BACT</name>
<feature type="region of interest" description="Disordered" evidence="1">
    <location>
        <begin position="76"/>
        <end position="95"/>
    </location>
</feature>
<dbReference type="Proteomes" id="UP000217343">
    <property type="component" value="Chromosome"/>
</dbReference>